<dbReference type="GO" id="GO:0046872">
    <property type="term" value="F:metal ion binding"/>
    <property type="evidence" value="ECO:0007669"/>
    <property type="project" value="UniProtKB-KW"/>
</dbReference>
<dbReference type="SUPFAM" id="SSF48019">
    <property type="entry name" value="post-AAA+ oligomerization domain-like"/>
    <property type="match status" value="1"/>
</dbReference>
<feature type="region of interest" description="Disordered" evidence="8">
    <location>
        <begin position="133"/>
        <end position="259"/>
    </location>
</feature>
<feature type="compositionally biased region" description="Basic residues" evidence="8">
    <location>
        <begin position="237"/>
        <end position="250"/>
    </location>
</feature>
<dbReference type="Gene3D" id="1.20.272.10">
    <property type="match status" value="1"/>
</dbReference>
<feature type="compositionally biased region" description="Basic and acidic residues" evidence="8">
    <location>
        <begin position="145"/>
        <end position="162"/>
    </location>
</feature>
<proteinExistence type="inferred from homology"/>
<dbReference type="OrthoDB" id="1906110at2759"/>
<dbReference type="GO" id="GO:0006261">
    <property type="term" value="P:DNA-templated DNA replication"/>
    <property type="evidence" value="ECO:0007669"/>
    <property type="project" value="TreeGrafter"/>
</dbReference>
<name>A0A8T3ALP4_DENNO</name>
<dbReference type="Gene3D" id="3.40.50.300">
    <property type="entry name" value="P-loop containing nucleotide triphosphate hydrolases"/>
    <property type="match status" value="1"/>
</dbReference>
<feature type="compositionally biased region" description="Basic and acidic residues" evidence="8">
    <location>
        <begin position="216"/>
        <end position="226"/>
    </location>
</feature>
<feature type="compositionally biased region" description="Basic and acidic residues" evidence="8">
    <location>
        <begin position="337"/>
        <end position="354"/>
    </location>
</feature>
<organism evidence="11 12">
    <name type="scientific">Dendrobium nobile</name>
    <name type="common">Orchid</name>
    <dbReference type="NCBI Taxonomy" id="94219"/>
    <lineage>
        <taxon>Eukaryota</taxon>
        <taxon>Viridiplantae</taxon>
        <taxon>Streptophyta</taxon>
        <taxon>Embryophyta</taxon>
        <taxon>Tracheophyta</taxon>
        <taxon>Spermatophyta</taxon>
        <taxon>Magnoliopsida</taxon>
        <taxon>Liliopsida</taxon>
        <taxon>Asparagales</taxon>
        <taxon>Orchidaceae</taxon>
        <taxon>Epidendroideae</taxon>
        <taxon>Malaxideae</taxon>
        <taxon>Dendrobiinae</taxon>
        <taxon>Dendrobium</taxon>
    </lineage>
</organism>
<dbReference type="GO" id="GO:0003677">
    <property type="term" value="F:DNA binding"/>
    <property type="evidence" value="ECO:0007669"/>
    <property type="project" value="InterPro"/>
</dbReference>
<gene>
    <name evidence="11" type="ORF">KFK09_023280</name>
</gene>
<dbReference type="SUPFAM" id="SSF52540">
    <property type="entry name" value="P-loop containing nucleoside triphosphate hydrolases"/>
    <property type="match status" value="1"/>
</dbReference>
<evidence type="ECO:0000313" key="11">
    <source>
        <dbReference type="EMBL" id="KAI0496954.1"/>
    </source>
</evidence>
<evidence type="ECO:0000256" key="2">
    <source>
        <dbReference type="ARBA" id="ARBA00022723"/>
    </source>
</evidence>
<evidence type="ECO:0000259" key="10">
    <source>
        <dbReference type="Pfam" id="PF23007"/>
    </source>
</evidence>
<dbReference type="PANTHER" id="PTHR11669">
    <property type="entry name" value="REPLICATION FACTOR C / DNA POLYMERASE III GAMMA-TAU SUBUNIT"/>
    <property type="match status" value="1"/>
</dbReference>
<dbReference type="InterPro" id="IPR012763">
    <property type="entry name" value="DNA_pol_III_sug/sutau_N"/>
</dbReference>
<feature type="domain" description="DNA polymerase III gamma subunit" evidence="9">
    <location>
        <begin position="663"/>
        <end position="784"/>
    </location>
</feature>
<keyword evidence="3" id="KW-0547">Nucleotide-binding</keyword>
<feature type="domain" description="STICHEL DnaA-N-like alpha-beta" evidence="10">
    <location>
        <begin position="904"/>
        <end position="981"/>
    </location>
</feature>
<dbReference type="GO" id="GO:0009360">
    <property type="term" value="C:DNA polymerase III complex"/>
    <property type="evidence" value="ECO:0007669"/>
    <property type="project" value="InterPro"/>
</dbReference>
<evidence type="ECO:0000256" key="6">
    <source>
        <dbReference type="ARBA" id="ARBA00023054"/>
    </source>
</evidence>
<dbReference type="InterPro" id="IPR008921">
    <property type="entry name" value="DNA_pol3_clamp-load_cplx_C"/>
</dbReference>
<protein>
    <recommendedName>
        <fullName evidence="13">AAA+ ATPase domain-containing protein</fullName>
    </recommendedName>
</protein>
<dbReference type="InterPro" id="IPR054506">
    <property type="entry name" value="DnaA_N-like_STI"/>
</dbReference>
<dbReference type="InterPro" id="IPR027417">
    <property type="entry name" value="P-loop_NTPase"/>
</dbReference>
<dbReference type="PANTHER" id="PTHR11669:SF46">
    <property type="entry name" value="PROTEIN STICHEL-LIKE 3"/>
    <property type="match status" value="1"/>
</dbReference>
<dbReference type="InterPro" id="IPR045085">
    <property type="entry name" value="HLD_clamp_pol_III_gamma_tau"/>
</dbReference>
<dbReference type="CDD" id="cd18137">
    <property type="entry name" value="HLD_clamp_pol_III_gamma_tau"/>
    <property type="match status" value="1"/>
</dbReference>
<keyword evidence="2" id="KW-0479">Metal-binding</keyword>
<keyword evidence="6 7" id="KW-0175">Coiled coil</keyword>
<feature type="compositionally biased region" description="Polar residues" evidence="8">
    <location>
        <begin position="163"/>
        <end position="176"/>
    </location>
</feature>
<keyword evidence="12" id="KW-1185">Reference proteome</keyword>
<dbReference type="AlphaFoldDB" id="A0A8T3ALP4"/>
<dbReference type="InterPro" id="IPR050238">
    <property type="entry name" value="DNA_Rep/Repair_Clamp_Loader"/>
</dbReference>
<dbReference type="GO" id="GO:0005663">
    <property type="term" value="C:DNA replication factor C complex"/>
    <property type="evidence" value="ECO:0007669"/>
    <property type="project" value="TreeGrafter"/>
</dbReference>
<evidence type="ECO:0000256" key="5">
    <source>
        <dbReference type="ARBA" id="ARBA00022840"/>
    </source>
</evidence>
<dbReference type="Pfam" id="PF13177">
    <property type="entry name" value="DNA_pol3_delta2"/>
    <property type="match status" value="1"/>
</dbReference>
<evidence type="ECO:0000256" key="8">
    <source>
        <dbReference type="SAM" id="MobiDB-lite"/>
    </source>
</evidence>
<dbReference type="EMBL" id="JAGYWB010000016">
    <property type="protein sequence ID" value="KAI0496954.1"/>
    <property type="molecule type" value="Genomic_DNA"/>
</dbReference>
<accession>A0A8T3ALP4</accession>
<feature type="region of interest" description="Disordered" evidence="8">
    <location>
        <begin position="337"/>
        <end position="361"/>
    </location>
</feature>
<evidence type="ECO:0000313" key="12">
    <source>
        <dbReference type="Proteomes" id="UP000829196"/>
    </source>
</evidence>
<dbReference type="GO" id="GO:0003689">
    <property type="term" value="F:DNA clamp loader activity"/>
    <property type="evidence" value="ECO:0007669"/>
    <property type="project" value="TreeGrafter"/>
</dbReference>
<dbReference type="Pfam" id="PF23007">
    <property type="entry name" value="DnaA_N-like_STI"/>
    <property type="match status" value="1"/>
</dbReference>
<evidence type="ECO:0000256" key="7">
    <source>
        <dbReference type="SAM" id="Coils"/>
    </source>
</evidence>
<evidence type="ECO:0000259" key="9">
    <source>
        <dbReference type="Pfam" id="PF12169"/>
    </source>
</evidence>
<dbReference type="GO" id="GO:0006281">
    <property type="term" value="P:DNA repair"/>
    <property type="evidence" value="ECO:0007669"/>
    <property type="project" value="TreeGrafter"/>
</dbReference>
<dbReference type="Gene3D" id="1.10.8.60">
    <property type="match status" value="1"/>
</dbReference>
<dbReference type="FunFam" id="1.10.8.60:FF:000013">
    <property type="entry name" value="DNA polymerase III subunit gamma/tau"/>
    <property type="match status" value="1"/>
</dbReference>
<evidence type="ECO:0000256" key="3">
    <source>
        <dbReference type="ARBA" id="ARBA00022741"/>
    </source>
</evidence>
<feature type="coiled-coil region" evidence="7">
    <location>
        <begin position="745"/>
        <end position="772"/>
    </location>
</feature>
<keyword evidence="5" id="KW-0067">ATP-binding</keyword>
<keyword evidence="4" id="KW-0862">Zinc</keyword>
<reference evidence="11" key="1">
    <citation type="journal article" date="2022" name="Front. Genet.">
        <title>Chromosome-Scale Assembly of the Dendrobium nobile Genome Provides Insights Into the Molecular Mechanism of the Biosynthesis of the Medicinal Active Ingredient of Dendrobium.</title>
        <authorList>
            <person name="Xu Q."/>
            <person name="Niu S.-C."/>
            <person name="Li K.-L."/>
            <person name="Zheng P.-J."/>
            <person name="Zhang X.-J."/>
            <person name="Jia Y."/>
            <person name="Liu Y."/>
            <person name="Niu Y.-X."/>
            <person name="Yu L.-H."/>
            <person name="Chen D.-F."/>
            <person name="Zhang G.-Q."/>
        </authorList>
    </citation>
    <scope>NUCLEOTIDE SEQUENCE</scope>
    <source>
        <tissue evidence="11">Leaf</tissue>
    </source>
</reference>
<dbReference type="NCBIfam" id="TIGR02397">
    <property type="entry name" value="dnaX_nterm"/>
    <property type="match status" value="1"/>
</dbReference>
<evidence type="ECO:0000256" key="4">
    <source>
        <dbReference type="ARBA" id="ARBA00022833"/>
    </source>
</evidence>
<dbReference type="SMR" id="A0A8T3ALP4"/>
<comment type="caution">
    <text evidence="11">The sequence shown here is derived from an EMBL/GenBank/DDBJ whole genome shotgun (WGS) entry which is preliminary data.</text>
</comment>
<dbReference type="InterPro" id="IPR022754">
    <property type="entry name" value="DNA_pol_III_gamma-3"/>
</dbReference>
<evidence type="ECO:0008006" key="13">
    <source>
        <dbReference type="Google" id="ProtNLM"/>
    </source>
</evidence>
<sequence>MTRAILHGFLKDDSRSVGALHVEEHGTISQHLRNHIHLTNCIHLKNHMHRHSPIQAERSLMRDLVVLQRSKSLRDPSTSPPSWLSPFVIATLVKRSGKDAEVHSGRRSIGVDLVGDASRLSVSHPKVAGLAALNVPPIGTSGDHSAGRESRDDEMRKEEDGSRLNQSDKASHSSLLGKNPRLKTLSEQLEEIPSQTDNEITKPSRHCQQKVQRGGGGDRRSKELKTSGHAQLSGFSRTKRRKFRGSRRTHGSVDLRGGRVHNDMSVASTSFPHDFTHHKCCLGEEKEDQDNAEMDVSQAPRHGCGIPWNWSRIHHRGKTFLDIAGRSLACGLSESRLRKDGSSVQHSQKEKDNFKNPITSQLLSSSTGYDSEALPFLLDPSGSPEGNLNSCMSRACSGELSIYVNNRHELDSDLVSEAKSGNQHNSTGYCKGRHQNLTQKYMPKTFKDLVGQSLVVQALSNAVLRGKVGLIYVFYGPHGTGKTSCARVFAKALNCQSTEHAKPCDVCTNCISHKLGKSKNLIEVGAISTFDTGRIMDALNNAMLFPSTSQYKVFIVDDCDTLSPDFWMAISKVAHHAPRHVVFILVSSSLDHLPHLIISRCQKFYFPKVKESDIILTLQWISTSEGLEIDKDALKLIASRSDGSLRDAEMTLDQLSLLGQRISLPLVQELVGLVSDEKLVDLLDVALSADTVDTIKSLREIIEAGVEPLALMSQLATLITDILAGSYIFTRERPRRKFFRRQTLSKEDMEKLRQALRTLSEAEKNLRQSNDKLTWLTAALLQIVPDQQYTLPTSVDTNLNQTPLLVNHADERIEVGNSVHEDDEAFYSDRGLNRNLELYSQRERGIKNAMHANSKNGDSNSNWKERFEYTPNGRVHIAHTPEALMRLTGATKENLSYKFDRRCKDYGKIWQEVIENIQPDALKQFLSEEGRLNSVRLGSAPTVQLDFGSPDSKSKAEKFREQILQAFASVLNATVILEIRCNPQIDGRQDVQVTDDMHDLRNVSSRMINIQRPISNRTSHCQQSENLLRRIPKENAIKGSGSSLARELQFDSLATERDRKGKGSECAWVGEGSSLQQHGDTGLLSGRKDYDEQSHSKSLVKGKVSLAHVIQQAEGCANHGGWSRHRAISIAEKLEQENMRLESRSRSLLCWKGPRVTRSKFLLSRNRTKNSRSLLKLLTCSRCLSSRSAR</sequence>
<dbReference type="Pfam" id="PF12169">
    <property type="entry name" value="DNA_pol3_gamma3"/>
    <property type="match status" value="1"/>
</dbReference>
<dbReference type="Proteomes" id="UP000829196">
    <property type="component" value="Unassembled WGS sequence"/>
</dbReference>
<dbReference type="GO" id="GO:0003887">
    <property type="term" value="F:DNA-directed DNA polymerase activity"/>
    <property type="evidence" value="ECO:0007669"/>
    <property type="project" value="InterPro"/>
</dbReference>
<comment type="similarity">
    <text evidence="1">Belongs to the DnaX/STICHEL family.</text>
</comment>
<evidence type="ECO:0000256" key="1">
    <source>
        <dbReference type="ARBA" id="ARBA00006360"/>
    </source>
</evidence>
<dbReference type="GO" id="GO:0005524">
    <property type="term" value="F:ATP binding"/>
    <property type="evidence" value="ECO:0007669"/>
    <property type="project" value="UniProtKB-KW"/>
</dbReference>